<dbReference type="PANTHER" id="PTHR19991:SF3">
    <property type="entry name" value="LETHAL (2) 01289, ISOFORM F"/>
    <property type="match status" value="1"/>
</dbReference>
<gene>
    <name evidence="1" type="ORF">BLA29_009411</name>
</gene>
<protein>
    <recommendedName>
        <fullName evidence="3">Thioredoxin domain-containing protein</fullName>
    </recommendedName>
</protein>
<dbReference type="InterPro" id="IPR036249">
    <property type="entry name" value="Thioredoxin-like_sf"/>
</dbReference>
<dbReference type="Gene3D" id="3.40.30.10">
    <property type="entry name" value="Glutaredoxin"/>
    <property type="match status" value="1"/>
</dbReference>
<dbReference type="EMBL" id="MUJZ01020392">
    <property type="protein sequence ID" value="OTF79998.1"/>
    <property type="molecule type" value="Genomic_DNA"/>
</dbReference>
<comment type="caution">
    <text evidence="1">The sequence shown here is derived from an EMBL/GenBank/DDBJ whole genome shotgun (WGS) entry which is preliminary data.</text>
</comment>
<dbReference type="Proteomes" id="UP000194236">
    <property type="component" value="Unassembled WGS sequence"/>
</dbReference>
<organism evidence="1 2">
    <name type="scientific">Euroglyphus maynei</name>
    <name type="common">Mayne's house dust mite</name>
    <dbReference type="NCBI Taxonomy" id="6958"/>
    <lineage>
        <taxon>Eukaryota</taxon>
        <taxon>Metazoa</taxon>
        <taxon>Ecdysozoa</taxon>
        <taxon>Arthropoda</taxon>
        <taxon>Chelicerata</taxon>
        <taxon>Arachnida</taxon>
        <taxon>Acari</taxon>
        <taxon>Acariformes</taxon>
        <taxon>Sarcoptiformes</taxon>
        <taxon>Astigmata</taxon>
        <taxon>Psoroptidia</taxon>
        <taxon>Analgoidea</taxon>
        <taxon>Pyroglyphidae</taxon>
        <taxon>Pyroglyphinae</taxon>
        <taxon>Euroglyphus</taxon>
    </lineage>
</organism>
<dbReference type="PANTHER" id="PTHR19991">
    <property type="entry name" value="L 2 01289"/>
    <property type="match status" value="1"/>
</dbReference>
<reference evidence="1 2" key="1">
    <citation type="submission" date="2017-03" db="EMBL/GenBank/DDBJ databases">
        <title>Genome Survey of Euroglyphus maynei.</title>
        <authorList>
            <person name="Arlian L.G."/>
            <person name="Morgan M.S."/>
            <person name="Rider S.D."/>
        </authorList>
    </citation>
    <scope>NUCLEOTIDE SEQUENCE [LARGE SCALE GENOMIC DNA]</scope>
    <source>
        <strain evidence="1">Arlian Lab</strain>
        <tissue evidence="1">Whole body</tissue>
    </source>
</reference>
<dbReference type="OrthoDB" id="72053at2759"/>
<dbReference type="AlphaFoldDB" id="A0A1Y3BJC0"/>
<name>A0A1Y3BJC0_EURMA</name>
<evidence type="ECO:0000313" key="2">
    <source>
        <dbReference type="Proteomes" id="UP000194236"/>
    </source>
</evidence>
<sequence>MDWLTDDDTLDDPDEIEEVNERMLDKILDRSAYVAVLFSKDKCSECEKVLQKLESIDHLAEEAGIDFVRVKDLRLAKEYNIVSFPALVLFRRRIPLFYEEGSLKDADKVLKWLIKHKDSHKDVIELVDRHMLQVLLDDVDHIVVFFYDEHDCQEETAKRRQKSKSNDDDGDDICELILHELENIDDDTDQHGIHFVSFSFDFELDPFILF</sequence>
<proteinExistence type="predicted"/>
<accession>A0A1Y3BJC0</accession>
<dbReference type="SUPFAM" id="SSF52833">
    <property type="entry name" value="Thioredoxin-like"/>
    <property type="match status" value="1"/>
</dbReference>
<evidence type="ECO:0008006" key="3">
    <source>
        <dbReference type="Google" id="ProtNLM"/>
    </source>
</evidence>
<keyword evidence="2" id="KW-1185">Reference proteome</keyword>
<evidence type="ECO:0000313" key="1">
    <source>
        <dbReference type="EMBL" id="OTF79998.1"/>
    </source>
</evidence>